<comment type="caution">
    <text evidence="3">The sequence shown here is derived from an EMBL/GenBank/DDBJ whole genome shotgun (WGS) entry which is preliminary data.</text>
</comment>
<evidence type="ECO:0000256" key="1">
    <source>
        <dbReference type="SAM" id="MobiDB-lite"/>
    </source>
</evidence>
<reference evidence="3" key="2">
    <citation type="submission" date="2023-05" db="EMBL/GenBank/DDBJ databases">
        <authorList>
            <consortium name="Lawrence Berkeley National Laboratory"/>
            <person name="Steindorff A."/>
            <person name="Hensen N."/>
            <person name="Bonometti L."/>
            <person name="Westerberg I."/>
            <person name="Brannstrom I.O."/>
            <person name="Guillou S."/>
            <person name="Cros-Aarteil S."/>
            <person name="Calhoun S."/>
            <person name="Haridas S."/>
            <person name="Kuo A."/>
            <person name="Mondo S."/>
            <person name="Pangilinan J."/>
            <person name="Riley R."/>
            <person name="Labutti K."/>
            <person name="Andreopoulos B."/>
            <person name="Lipzen A."/>
            <person name="Chen C."/>
            <person name="Yanf M."/>
            <person name="Daum C."/>
            <person name="Ng V."/>
            <person name="Clum A."/>
            <person name="Ohm R."/>
            <person name="Martin F."/>
            <person name="Silar P."/>
            <person name="Natvig D."/>
            <person name="Lalanne C."/>
            <person name="Gautier V."/>
            <person name="Ament-Velasquez S.L."/>
            <person name="Kruys A."/>
            <person name="Hutchinson M.I."/>
            <person name="Powell A.J."/>
            <person name="Barry K."/>
            <person name="Miller A.N."/>
            <person name="Grigoriev I.V."/>
            <person name="Debuchy R."/>
            <person name="Gladieux P."/>
            <person name="Thoren M.H."/>
            <person name="Johannesson H."/>
        </authorList>
    </citation>
    <scope>NUCLEOTIDE SEQUENCE</scope>
    <source>
        <strain evidence="3">PSN243</strain>
    </source>
</reference>
<keyword evidence="4" id="KW-1185">Reference proteome</keyword>
<dbReference type="EMBL" id="MU865976">
    <property type="protein sequence ID" value="KAK4444523.1"/>
    <property type="molecule type" value="Genomic_DNA"/>
</dbReference>
<sequence length="482" mass="53405">MYRPSAFWVALLAGFITGAQGECDCYGLDYTNGGSYLIDGYSENKFSFTSQFEGSCFDADIVPILISPEGYGYVCSAIHSGLDQVEQVSTCEITYADMNDGSWAIVVQSPENDFVVQREFNLTAGGTATTVVITVTPTITVGVTSTVPGTTETEWIAEVETEYAEPYVVTEDCYLETDTVINYIPGPTTYYISTSAADHYRDPYWNDTANNSHNQPAESNLYYSAYHHQPPAKHICAPYDPQGHHTADDSTTNHHSDHCQHDLPASHHHASHHAAASAYNAPHHAATSAYDPSDDDAARRHLHKHHHPSESPAHNTPDYAGAADDPSYYPTAASANHKAHNAADAACTTIRQNPQPTTRRTTQQQPTTRLARAVNRANEVTSTVYESFTVTQTVVEIEEGDPFTEINYYTETETYYPPDQTVCYAETTETHFYQGPPVTKWDVDYVTYYTFATVWYGQTVYQTATDYPAMTRCHQGGGWYAP</sequence>
<dbReference type="Proteomes" id="UP001321760">
    <property type="component" value="Unassembled WGS sequence"/>
</dbReference>
<accession>A0AAV9GB38</accession>
<feature type="compositionally biased region" description="Basic and acidic residues" evidence="1">
    <location>
        <begin position="242"/>
        <end position="265"/>
    </location>
</feature>
<feature type="compositionally biased region" description="Low complexity" evidence="1">
    <location>
        <begin position="273"/>
        <end position="286"/>
    </location>
</feature>
<evidence type="ECO:0000313" key="4">
    <source>
        <dbReference type="Proteomes" id="UP001321760"/>
    </source>
</evidence>
<evidence type="ECO:0000256" key="2">
    <source>
        <dbReference type="SAM" id="SignalP"/>
    </source>
</evidence>
<name>A0AAV9GB38_9PEZI</name>
<feature type="region of interest" description="Disordered" evidence="1">
    <location>
        <begin position="349"/>
        <end position="370"/>
    </location>
</feature>
<evidence type="ECO:0000313" key="3">
    <source>
        <dbReference type="EMBL" id="KAK4444523.1"/>
    </source>
</evidence>
<organism evidence="3 4">
    <name type="scientific">Podospora aff. communis PSN243</name>
    <dbReference type="NCBI Taxonomy" id="3040156"/>
    <lineage>
        <taxon>Eukaryota</taxon>
        <taxon>Fungi</taxon>
        <taxon>Dikarya</taxon>
        <taxon>Ascomycota</taxon>
        <taxon>Pezizomycotina</taxon>
        <taxon>Sordariomycetes</taxon>
        <taxon>Sordariomycetidae</taxon>
        <taxon>Sordariales</taxon>
        <taxon>Podosporaceae</taxon>
        <taxon>Podospora</taxon>
    </lineage>
</organism>
<feature type="signal peptide" evidence="2">
    <location>
        <begin position="1"/>
        <end position="21"/>
    </location>
</feature>
<keyword evidence="2" id="KW-0732">Signal</keyword>
<gene>
    <name evidence="3" type="ORF">QBC34DRAFT_360056</name>
</gene>
<reference evidence="3" key="1">
    <citation type="journal article" date="2023" name="Mol. Phylogenet. Evol.">
        <title>Genome-scale phylogeny and comparative genomics of the fungal order Sordariales.</title>
        <authorList>
            <person name="Hensen N."/>
            <person name="Bonometti L."/>
            <person name="Westerberg I."/>
            <person name="Brannstrom I.O."/>
            <person name="Guillou S."/>
            <person name="Cros-Aarteil S."/>
            <person name="Calhoun S."/>
            <person name="Haridas S."/>
            <person name="Kuo A."/>
            <person name="Mondo S."/>
            <person name="Pangilinan J."/>
            <person name="Riley R."/>
            <person name="LaButti K."/>
            <person name="Andreopoulos B."/>
            <person name="Lipzen A."/>
            <person name="Chen C."/>
            <person name="Yan M."/>
            <person name="Daum C."/>
            <person name="Ng V."/>
            <person name="Clum A."/>
            <person name="Steindorff A."/>
            <person name="Ohm R.A."/>
            <person name="Martin F."/>
            <person name="Silar P."/>
            <person name="Natvig D.O."/>
            <person name="Lalanne C."/>
            <person name="Gautier V."/>
            <person name="Ament-Velasquez S.L."/>
            <person name="Kruys A."/>
            <person name="Hutchinson M.I."/>
            <person name="Powell A.J."/>
            <person name="Barry K."/>
            <person name="Miller A.N."/>
            <person name="Grigoriev I.V."/>
            <person name="Debuchy R."/>
            <person name="Gladieux P."/>
            <person name="Hiltunen Thoren M."/>
            <person name="Johannesson H."/>
        </authorList>
    </citation>
    <scope>NUCLEOTIDE SEQUENCE</scope>
    <source>
        <strain evidence="3">PSN243</strain>
    </source>
</reference>
<proteinExistence type="predicted"/>
<protein>
    <submittedName>
        <fullName evidence="3">Uncharacterized protein</fullName>
    </submittedName>
</protein>
<dbReference type="AlphaFoldDB" id="A0AAV9GB38"/>
<feature type="chain" id="PRO_5043440570" evidence="2">
    <location>
        <begin position="22"/>
        <end position="482"/>
    </location>
</feature>
<feature type="region of interest" description="Disordered" evidence="1">
    <location>
        <begin position="234"/>
        <end position="337"/>
    </location>
</feature>
<feature type="compositionally biased region" description="Low complexity" evidence="1">
    <location>
        <begin position="349"/>
        <end position="369"/>
    </location>
</feature>